<evidence type="ECO:0000256" key="2">
    <source>
        <dbReference type="ARBA" id="ARBA00022617"/>
    </source>
</evidence>
<dbReference type="GO" id="GO:0005506">
    <property type="term" value="F:iron ion binding"/>
    <property type="evidence" value="ECO:0007669"/>
    <property type="project" value="InterPro"/>
</dbReference>
<feature type="region of interest" description="Disordered" evidence="8">
    <location>
        <begin position="1"/>
        <end position="46"/>
    </location>
</feature>
<dbReference type="GO" id="GO:0016705">
    <property type="term" value="F:oxidoreductase activity, acting on paired donors, with incorporation or reduction of molecular oxygen"/>
    <property type="evidence" value="ECO:0007669"/>
    <property type="project" value="InterPro"/>
</dbReference>
<protein>
    <submittedName>
        <fullName evidence="9">Cytochrome P450</fullName>
    </submittedName>
</protein>
<evidence type="ECO:0000256" key="1">
    <source>
        <dbReference type="ARBA" id="ARBA00010617"/>
    </source>
</evidence>
<dbReference type="CDD" id="cd11030">
    <property type="entry name" value="CYP105-like"/>
    <property type="match status" value="1"/>
</dbReference>
<evidence type="ECO:0000313" key="9">
    <source>
        <dbReference type="EMBL" id="EMF51706.1"/>
    </source>
</evidence>
<dbReference type="PROSITE" id="PS00086">
    <property type="entry name" value="CYTOCHROME_P450"/>
    <property type="match status" value="1"/>
</dbReference>
<evidence type="ECO:0000313" key="10">
    <source>
        <dbReference type="Proteomes" id="UP000030760"/>
    </source>
</evidence>
<dbReference type="AlphaFoldDB" id="M3E6J8"/>
<sequence length="441" mass="47958">MPAALVGLNPVRARRPAPPRTLPYARHARPPSQKGPRAVTEAPASDDVDLPLLRQCPYAPPERYDTFRATGAPIPGRIHNGRRVWLVTRHDQARAVLGDERFSSDITNPGYPLYAAAFEGFRAFPLLNTIDPPLHTAHRKALVREFTLRRAEDLRPRMERKADELIDGMVAAGGSADLVGQFAEPFAASITCWALGMEYADMQAWLASVYASDGAPKDPEEAAAAAAKAILALQEYFTRFVDAKYESPGDDPISRVIAEHVVGGSLTKAELAGLCFVIFTAGQKPVQTMLTVGVGMLLEHPDQLALVREDPAALPAAVDETIRMVSPLDLMPRVAREDVEVAGQLIRAGEGVIVAGGGANRDPAEFPVPDRFDVRRSARGHLAFGSGIHHCLGANLTRVGLEVAYGTLFRRLPELRLTAPLQEAYTMPSWHPDIPRLPVSY</sequence>
<comment type="similarity">
    <text evidence="1 7">Belongs to the cytochrome P450 family.</text>
</comment>
<evidence type="ECO:0000256" key="8">
    <source>
        <dbReference type="SAM" id="MobiDB-lite"/>
    </source>
</evidence>
<dbReference type="PRINTS" id="PR00359">
    <property type="entry name" value="BP450"/>
</dbReference>
<dbReference type="Pfam" id="PF00067">
    <property type="entry name" value="p450"/>
    <property type="match status" value="1"/>
</dbReference>
<gene>
    <name evidence="9" type="ORF">SBD_6228</name>
</gene>
<keyword evidence="5 7" id="KW-0408">Iron</keyword>
<dbReference type="PANTHER" id="PTHR46696:SF6">
    <property type="entry name" value="P450, PUTATIVE (EUROFUNG)-RELATED"/>
    <property type="match status" value="1"/>
</dbReference>
<keyword evidence="4 7" id="KW-0560">Oxidoreductase</keyword>
<dbReference type="InterPro" id="IPR017972">
    <property type="entry name" value="Cyt_P450_CS"/>
</dbReference>
<dbReference type="GO" id="GO:0020037">
    <property type="term" value="F:heme binding"/>
    <property type="evidence" value="ECO:0007669"/>
    <property type="project" value="InterPro"/>
</dbReference>
<evidence type="ECO:0000256" key="5">
    <source>
        <dbReference type="ARBA" id="ARBA00023004"/>
    </source>
</evidence>
<dbReference type="Proteomes" id="UP000030760">
    <property type="component" value="Unassembled WGS sequence"/>
</dbReference>
<dbReference type="EMBL" id="KB405095">
    <property type="protein sequence ID" value="EMF51706.1"/>
    <property type="molecule type" value="Genomic_DNA"/>
</dbReference>
<organism evidence="9 10">
    <name type="scientific">Streptomyces bottropensis ATCC 25435</name>
    <dbReference type="NCBI Taxonomy" id="1054862"/>
    <lineage>
        <taxon>Bacteria</taxon>
        <taxon>Bacillati</taxon>
        <taxon>Actinomycetota</taxon>
        <taxon>Actinomycetes</taxon>
        <taxon>Kitasatosporales</taxon>
        <taxon>Streptomycetaceae</taxon>
        <taxon>Streptomyces</taxon>
    </lineage>
</organism>
<keyword evidence="6 7" id="KW-0503">Monooxygenase</keyword>
<proteinExistence type="inferred from homology"/>
<dbReference type="PANTHER" id="PTHR46696">
    <property type="entry name" value="P450, PUTATIVE (EUROFUNG)-RELATED"/>
    <property type="match status" value="1"/>
</dbReference>
<name>M3E6J8_9ACTN</name>
<dbReference type="InterPro" id="IPR001128">
    <property type="entry name" value="Cyt_P450"/>
</dbReference>
<keyword evidence="3 7" id="KW-0479">Metal-binding</keyword>
<dbReference type="FunFam" id="1.10.630.10:FF:000018">
    <property type="entry name" value="Cytochrome P450 monooxygenase"/>
    <property type="match status" value="1"/>
</dbReference>
<dbReference type="InterPro" id="IPR036396">
    <property type="entry name" value="Cyt_P450_sf"/>
</dbReference>
<keyword evidence="2 7" id="KW-0349">Heme</keyword>
<dbReference type="SUPFAM" id="SSF48264">
    <property type="entry name" value="Cytochrome P450"/>
    <property type="match status" value="1"/>
</dbReference>
<dbReference type="InterPro" id="IPR002397">
    <property type="entry name" value="Cyt_P450_B"/>
</dbReference>
<dbReference type="GO" id="GO:0004497">
    <property type="term" value="F:monooxygenase activity"/>
    <property type="evidence" value="ECO:0007669"/>
    <property type="project" value="UniProtKB-KW"/>
</dbReference>
<accession>M3E6J8</accession>
<evidence type="ECO:0000256" key="3">
    <source>
        <dbReference type="ARBA" id="ARBA00022723"/>
    </source>
</evidence>
<dbReference type="Gene3D" id="1.10.630.10">
    <property type="entry name" value="Cytochrome P450"/>
    <property type="match status" value="1"/>
</dbReference>
<reference evidence="10" key="1">
    <citation type="journal article" date="2013" name="Genome Announc.">
        <title>Draft Genome Sequence of Streptomyces bottropensis ATCC 25435, a Bottromycin-Producing Actinomycete.</title>
        <authorList>
            <person name="Zhang H."/>
            <person name="Zhou W."/>
            <person name="Zhuang Y."/>
            <person name="Liang X."/>
            <person name="Liu T."/>
        </authorList>
    </citation>
    <scope>NUCLEOTIDE SEQUENCE [LARGE SCALE GENOMIC DNA]</scope>
    <source>
        <strain evidence="10">ATCC 25435</strain>
    </source>
</reference>
<evidence type="ECO:0000256" key="4">
    <source>
        <dbReference type="ARBA" id="ARBA00023002"/>
    </source>
</evidence>
<evidence type="ECO:0000256" key="7">
    <source>
        <dbReference type="RuleBase" id="RU000461"/>
    </source>
</evidence>
<evidence type="ECO:0000256" key="6">
    <source>
        <dbReference type="ARBA" id="ARBA00023033"/>
    </source>
</evidence>